<dbReference type="CDD" id="cd03228">
    <property type="entry name" value="ABCC_MRP_Like"/>
    <property type="match status" value="1"/>
</dbReference>
<proteinExistence type="predicted"/>
<feature type="transmembrane region" description="Helical" evidence="8">
    <location>
        <begin position="88"/>
        <end position="106"/>
    </location>
</feature>
<evidence type="ECO:0000256" key="8">
    <source>
        <dbReference type="SAM" id="Phobius"/>
    </source>
</evidence>
<dbReference type="InterPro" id="IPR003593">
    <property type="entry name" value="AAA+_ATPase"/>
</dbReference>
<feature type="transmembrane region" description="Helical" evidence="8">
    <location>
        <begin position="56"/>
        <end position="82"/>
    </location>
</feature>
<dbReference type="Gene3D" id="1.20.1560.10">
    <property type="entry name" value="ABC transporter type 1, transmembrane domain"/>
    <property type="match status" value="1"/>
</dbReference>
<dbReference type="PANTHER" id="PTHR24221:SF654">
    <property type="entry name" value="ATP-BINDING CASSETTE SUB-FAMILY B MEMBER 6"/>
    <property type="match status" value="1"/>
</dbReference>
<dbReference type="InterPro" id="IPR027417">
    <property type="entry name" value="P-loop_NTPase"/>
</dbReference>
<dbReference type="Gene3D" id="3.40.50.300">
    <property type="entry name" value="P-loop containing nucleotide triphosphate hydrolases"/>
    <property type="match status" value="1"/>
</dbReference>
<dbReference type="SUPFAM" id="SSF90123">
    <property type="entry name" value="ABC transporter transmembrane region"/>
    <property type="match status" value="1"/>
</dbReference>
<evidence type="ECO:0000256" key="7">
    <source>
        <dbReference type="SAM" id="MobiDB-lite"/>
    </source>
</evidence>
<evidence type="ECO:0000313" key="12">
    <source>
        <dbReference type="Proteomes" id="UP001596306"/>
    </source>
</evidence>
<evidence type="ECO:0000256" key="4">
    <source>
        <dbReference type="ARBA" id="ARBA00022840"/>
    </source>
</evidence>
<evidence type="ECO:0000256" key="5">
    <source>
        <dbReference type="ARBA" id="ARBA00022989"/>
    </source>
</evidence>
<evidence type="ECO:0000256" key="2">
    <source>
        <dbReference type="ARBA" id="ARBA00022692"/>
    </source>
</evidence>
<dbReference type="Pfam" id="PF00005">
    <property type="entry name" value="ABC_tran"/>
    <property type="match status" value="1"/>
</dbReference>
<dbReference type="InterPro" id="IPR014223">
    <property type="entry name" value="ABC_CydC/D"/>
</dbReference>
<accession>A0ABW1VFB8</accession>
<feature type="transmembrane region" description="Helical" evidence="8">
    <location>
        <begin position="199"/>
        <end position="220"/>
    </location>
</feature>
<dbReference type="PROSITE" id="PS50893">
    <property type="entry name" value="ABC_TRANSPORTER_2"/>
    <property type="match status" value="1"/>
</dbReference>
<dbReference type="SUPFAM" id="SSF52540">
    <property type="entry name" value="P-loop containing nucleoside triphosphate hydrolases"/>
    <property type="match status" value="1"/>
</dbReference>
<dbReference type="PANTHER" id="PTHR24221">
    <property type="entry name" value="ATP-BINDING CASSETTE SUB-FAMILY B"/>
    <property type="match status" value="1"/>
</dbReference>
<dbReference type="RefSeq" id="WP_386729143.1">
    <property type="nucleotide sequence ID" value="NZ_JBHSTP010000001.1"/>
</dbReference>
<comment type="subcellular location">
    <subcellularLocation>
        <location evidence="1">Cell membrane</location>
        <topology evidence="1">Multi-pass membrane protein</topology>
    </subcellularLocation>
</comment>
<sequence length="618" mass="64865">MPETGAVRLGTEAAAAGTSSPEAAESEGLATEGSLGTLRAVTRRVLRLAQPGPARFAPGLIAGLLGALSAVALLATSAWLITRAAEEPPILFLSMAVVGVRAFALARASFRYLERLLSHDAAFRQLAGLRMAVFERLVPLAPDGLARTRRGDLLARLVHDVDELQNLSLRVVQPLLIAGLVVSFSVVGVWVIVPAAGATLAICLAVAFVCGTVVNAAISARSARLLAPLRGAFADEVLDLVTSIDVLTAFDAVDDRLERLATADERLRRTSIRLTGGAGLAASALSLSAGAATLLAILVGVPGLGDGSLDGPRFAVIVLVPLAVFEVCGMVPLVAGAWRQVHTSAERVATIVPERVPAGIPVDPDGGGGPLTVREGPAGTRPTPRIRLSALSARWPAFAEDAGDDGSRLALRGIDLDIAPGERVLVRGASGSGKTTLAHVLVRFLDYEGSLRFGEHEASGLSQDSVRSVVGLCEQRPWLFDADLRQNLLFARDTASDDELFAVLERVGLAEWARDRGGLDARLGERGALVSGGQTQRIALARALLAGFPVLVVDEPTANVDRAQGERLLRDIMAATRDVGDVVRTVILISHDEVPEELVTRRVLLQEGRVLSDSGRGL</sequence>
<keyword evidence="4" id="KW-0067">ATP-binding</keyword>
<dbReference type="Pfam" id="PF00664">
    <property type="entry name" value="ABC_membrane"/>
    <property type="match status" value="1"/>
</dbReference>
<keyword evidence="6 8" id="KW-0472">Membrane</keyword>
<gene>
    <name evidence="11" type="primary">cydC</name>
    <name evidence="11" type="ORF">ACFQB0_06820</name>
</gene>
<dbReference type="InterPro" id="IPR036640">
    <property type="entry name" value="ABC1_TM_sf"/>
</dbReference>
<name>A0ABW1VFB8_9MICO</name>
<comment type="caution">
    <text evidence="11">The sequence shown here is derived from an EMBL/GenBank/DDBJ whole genome shotgun (WGS) entry which is preliminary data.</text>
</comment>
<evidence type="ECO:0000256" key="6">
    <source>
        <dbReference type="ARBA" id="ARBA00023136"/>
    </source>
</evidence>
<feature type="domain" description="ABC transporter" evidence="9">
    <location>
        <begin position="386"/>
        <end position="618"/>
    </location>
</feature>
<reference evidence="12" key="1">
    <citation type="journal article" date="2019" name="Int. J. Syst. Evol. Microbiol.">
        <title>The Global Catalogue of Microorganisms (GCM) 10K type strain sequencing project: providing services to taxonomists for standard genome sequencing and annotation.</title>
        <authorList>
            <consortium name="The Broad Institute Genomics Platform"/>
            <consortium name="The Broad Institute Genome Sequencing Center for Infectious Disease"/>
            <person name="Wu L."/>
            <person name="Ma J."/>
        </authorList>
    </citation>
    <scope>NUCLEOTIDE SEQUENCE [LARGE SCALE GENOMIC DNA]</scope>
    <source>
        <strain evidence="12">CCUG 43304</strain>
    </source>
</reference>
<evidence type="ECO:0000313" key="11">
    <source>
        <dbReference type="EMBL" id="MFC6355815.1"/>
    </source>
</evidence>
<keyword evidence="3" id="KW-0547">Nucleotide-binding</keyword>
<organism evidence="11 12">
    <name type="scientific">Luethyella okanaganae</name>
    <dbReference type="NCBI Taxonomy" id="69372"/>
    <lineage>
        <taxon>Bacteria</taxon>
        <taxon>Bacillati</taxon>
        <taxon>Actinomycetota</taxon>
        <taxon>Actinomycetes</taxon>
        <taxon>Micrococcales</taxon>
        <taxon>Microbacteriaceae</taxon>
        <taxon>Luethyella</taxon>
    </lineage>
</organism>
<dbReference type="EMBL" id="JBHSTP010000001">
    <property type="protein sequence ID" value="MFC6355815.1"/>
    <property type="molecule type" value="Genomic_DNA"/>
</dbReference>
<dbReference type="SMART" id="SM00382">
    <property type="entry name" value="AAA"/>
    <property type="match status" value="1"/>
</dbReference>
<protein>
    <submittedName>
        <fullName evidence="11">Thiol reductant ABC exporter subunit CydC</fullName>
    </submittedName>
</protein>
<feature type="transmembrane region" description="Helical" evidence="8">
    <location>
        <begin position="314"/>
        <end position="338"/>
    </location>
</feature>
<feature type="transmembrane region" description="Helical" evidence="8">
    <location>
        <begin position="175"/>
        <end position="193"/>
    </location>
</feature>
<feature type="region of interest" description="Disordered" evidence="7">
    <location>
        <begin position="1"/>
        <end position="28"/>
    </location>
</feature>
<feature type="transmembrane region" description="Helical" evidence="8">
    <location>
        <begin position="278"/>
        <end position="302"/>
    </location>
</feature>
<dbReference type="NCBIfam" id="TIGR02868">
    <property type="entry name" value="CydC"/>
    <property type="match status" value="1"/>
</dbReference>
<evidence type="ECO:0000259" key="9">
    <source>
        <dbReference type="PROSITE" id="PS50893"/>
    </source>
</evidence>
<keyword evidence="2 8" id="KW-0812">Transmembrane</keyword>
<evidence type="ECO:0000256" key="3">
    <source>
        <dbReference type="ARBA" id="ARBA00022741"/>
    </source>
</evidence>
<feature type="domain" description="ABC transmembrane type-1" evidence="10">
    <location>
        <begin position="59"/>
        <end position="340"/>
    </location>
</feature>
<keyword evidence="5 8" id="KW-1133">Transmembrane helix</keyword>
<dbReference type="InterPro" id="IPR011527">
    <property type="entry name" value="ABC1_TM_dom"/>
</dbReference>
<dbReference type="PROSITE" id="PS50929">
    <property type="entry name" value="ABC_TM1F"/>
    <property type="match status" value="1"/>
</dbReference>
<dbReference type="Proteomes" id="UP001596306">
    <property type="component" value="Unassembled WGS sequence"/>
</dbReference>
<dbReference type="InterPro" id="IPR039421">
    <property type="entry name" value="Type_1_exporter"/>
</dbReference>
<evidence type="ECO:0000259" key="10">
    <source>
        <dbReference type="PROSITE" id="PS50929"/>
    </source>
</evidence>
<dbReference type="InterPro" id="IPR003439">
    <property type="entry name" value="ABC_transporter-like_ATP-bd"/>
</dbReference>
<evidence type="ECO:0000256" key="1">
    <source>
        <dbReference type="ARBA" id="ARBA00004651"/>
    </source>
</evidence>
<feature type="compositionally biased region" description="Low complexity" evidence="7">
    <location>
        <begin position="10"/>
        <end position="28"/>
    </location>
</feature>
<keyword evidence="12" id="KW-1185">Reference proteome</keyword>